<protein>
    <submittedName>
        <fullName evidence="1">Uncharacterized protein</fullName>
    </submittedName>
</protein>
<evidence type="ECO:0000313" key="1">
    <source>
        <dbReference type="EMBL" id="MCO1336936.1"/>
    </source>
</evidence>
<dbReference type="Proteomes" id="UP001139028">
    <property type="component" value="Unassembled WGS sequence"/>
</dbReference>
<keyword evidence="2" id="KW-1185">Reference proteome</keyword>
<sequence length="151" mass="17157">MRNNSETFDLHNLAPQRELRLVIEIGYDLPLYITSHNDIPGFPSNAILGVLKKCSATSQRLLPEQGRAEIGAINFEVVDIAGQLSYVLRDELEQGSSIKGRRVRLFQGFAGLDWDDFRLEQTQIAEDSVSYAAGAYKVRCRDIQREMRRDI</sequence>
<feature type="non-terminal residue" evidence="1">
    <location>
        <position position="151"/>
    </location>
</feature>
<dbReference type="RefSeq" id="WP_252473022.1">
    <property type="nucleotide sequence ID" value="NZ_JALBWM010000244.1"/>
</dbReference>
<proteinExistence type="predicted"/>
<dbReference type="AlphaFoldDB" id="A0A9X2EVY5"/>
<dbReference type="EMBL" id="JALBWM010000244">
    <property type="protein sequence ID" value="MCO1336936.1"/>
    <property type="molecule type" value="Genomic_DNA"/>
</dbReference>
<evidence type="ECO:0000313" key="2">
    <source>
        <dbReference type="Proteomes" id="UP001139028"/>
    </source>
</evidence>
<gene>
    <name evidence="1" type="ORF">MO867_21650</name>
</gene>
<comment type="caution">
    <text evidence="1">The sequence shown here is derived from an EMBL/GenBank/DDBJ whole genome shotgun (WGS) entry which is preliminary data.</text>
</comment>
<name>A0A9X2EVY5_9GAMM</name>
<organism evidence="1 2">
    <name type="scientific">Microbulbifer okhotskensis</name>
    <dbReference type="NCBI Taxonomy" id="2926617"/>
    <lineage>
        <taxon>Bacteria</taxon>
        <taxon>Pseudomonadati</taxon>
        <taxon>Pseudomonadota</taxon>
        <taxon>Gammaproteobacteria</taxon>
        <taxon>Cellvibrionales</taxon>
        <taxon>Microbulbiferaceae</taxon>
        <taxon>Microbulbifer</taxon>
    </lineage>
</organism>
<reference evidence="1" key="1">
    <citation type="journal article" date="2022" name="Arch. Microbiol.">
        <title>Microbulbifer okhotskensis sp. nov., isolated from a deep bottom sediment of the Okhotsk Sea.</title>
        <authorList>
            <person name="Romanenko L."/>
            <person name="Kurilenko V."/>
            <person name="Otstavnykh N."/>
            <person name="Velansky P."/>
            <person name="Isaeva M."/>
            <person name="Mikhailov V."/>
        </authorList>
    </citation>
    <scope>NUCLEOTIDE SEQUENCE</scope>
    <source>
        <strain evidence="1">OS29</strain>
    </source>
</reference>
<accession>A0A9X2EVY5</accession>